<gene>
    <name evidence="3" type="ordered locus">BAV1434</name>
</gene>
<feature type="coiled-coil region" evidence="1">
    <location>
        <begin position="46"/>
        <end position="73"/>
    </location>
</feature>
<dbReference type="Proteomes" id="UP000001977">
    <property type="component" value="Chromosome"/>
</dbReference>
<keyword evidence="2" id="KW-1133">Transmembrane helix</keyword>
<proteinExistence type="predicted"/>
<keyword evidence="2" id="KW-0472">Membrane</keyword>
<dbReference type="AlphaFoldDB" id="Q2L2H4"/>
<organism evidence="3 4">
    <name type="scientific">Bordetella avium (strain 197N)</name>
    <dbReference type="NCBI Taxonomy" id="360910"/>
    <lineage>
        <taxon>Bacteria</taxon>
        <taxon>Pseudomonadati</taxon>
        <taxon>Pseudomonadota</taxon>
        <taxon>Betaproteobacteria</taxon>
        <taxon>Burkholderiales</taxon>
        <taxon>Alcaligenaceae</taxon>
        <taxon>Bordetella</taxon>
    </lineage>
</organism>
<protein>
    <submittedName>
        <fullName evidence="3">Phage protein</fullName>
    </submittedName>
</protein>
<sequence>MTQPKLLHLVTSNWDRSDVVTYSDEQEMKKMQGNGEPPYTGDMDRLDHLEKRVDNIDGRLERIEGDVATLKDDVGGIKTALVSLEGGLTAKFEALRADIHQSIAENSKWTHAATIGMFSVFILGGIGLLFTIWNATKPAPVAAQYPQPAPIIINVPATHPTLQPPARMPLQPSQIPEIAPEIGK</sequence>
<keyword evidence="4" id="KW-1185">Reference proteome</keyword>
<keyword evidence="2" id="KW-0812">Transmembrane</keyword>
<accession>Q2L2H4</accession>
<dbReference type="RefSeq" id="WP_012417110.1">
    <property type="nucleotide sequence ID" value="NC_010645.1"/>
</dbReference>
<feature type="transmembrane region" description="Helical" evidence="2">
    <location>
        <begin position="112"/>
        <end position="133"/>
    </location>
</feature>
<keyword evidence="1" id="KW-0175">Coiled coil</keyword>
<evidence type="ECO:0000256" key="2">
    <source>
        <dbReference type="SAM" id="Phobius"/>
    </source>
</evidence>
<name>Q2L2H4_BORA1</name>
<evidence type="ECO:0000256" key="1">
    <source>
        <dbReference type="SAM" id="Coils"/>
    </source>
</evidence>
<dbReference type="STRING" id="360910.BAV1434"/>
<evidence type="ECO:0000313" key="3">
    <source>
        <dbReference type="EMBL" id="CAJ49045.1"/>
    </source>
</evidence>
<dbReference type="Gene3D" id="1.20.5.340">
    <property type="match status" value="1"/>
</dbReference>
<dbReference type="KEGG" id="bav:BAV1434"/>
<evidence type="ECO:0000313" key="4">
    <source>
        <dbReference type="Proteomes" id="UP000001977"/>
    </source>
</evidence>
<dbReference type="HOGENOM" id="CLU_1465543_0_0_4"/>
<dbReference type="OrthoDB" id="8689324at2"/>
<dbReference type="EMBL" id="AM167904">
    <property type="protein sequence ID" value="CAJ49045.1"/>
    <property type="molecule type" value="Genomic_DNA"/>
</dbReference>
<reference evidence="3 4" key="1">
    <citation type="journal article" date="2006" name="J. Bacteriol.">
        <title>Comparison of the genome sequence of the poultry pathogen Bordetella avium with those of B. bronchiseptica, B. pertussis, and B. parapertussis reveals extensive diversity in surface structures associated with host interaction.</title>
        <authorList>
            <person name="Sebaihia M."/>
            <person name="Preston A."/>
            <person name="Maskell D.J."/>
            <person name="Kuzmiak H."/>
            <person name="Connell T.D."/>
            <person name="King N.D."/>
            <person name="Orndorff P.E."/>
            <person name="Miyamoto D.M."/>
            <person name="Thomson N.R."/>
            <person name="Harris D."/>
            <person name="Goble A."/>
            <person name="Lord A."/>
            <person name="Murphy L."/>
            <person name="Quail M.A."/>
            <person name="Rutter S."/>
            <person name="Squares R."/>
            <person name="Squares S."/>
            <person name="Woodward J."/>
            <person name="Parkhill J."/>
            <person name="Temple L.M."/>
        </authorList>
    </citation>
    <scope>NUCLEOTIDE SEQUENCE [LARGE SCALE GENOMIC DNA]</scope>
    <source>
        <strain evidence="3 4">197N</strain>
    </source>
</reference>